<dbReference type="EMBL" id="CP021108">
    <property type="protein sequence ID" value="ARP81531.1"/>
    <property type="molecule type" value="Genomic_DNA"/>
</dbReference>
<feature type="binding site" evidence="9">
    <location>
        <begin position="94"/>
        <end position="97"/>
    </location>
    <ligand>
        <name>substrate</name>
    </ligand>
</feature>
<dbReference type="RefSeq" id="WP_086064720.1">
    <property type="nucleotide sequence ID" value="NZ_CP021108.1"/>
</dbReference>
<dbReference type="SUPFAM" id="SSF89562">
    <property type="entry name" value="RraA-like"/>
    <property type="match status" value="1"/>
</dbReference>
<dbReference type="STRING" id="1416806.CAL12_12415"/>
<dbReference type="Pfam" id="PF03737">
    <property type="entry name" value="RraA-like"/>
    <property type="match status" value="1"/>
</dbReference>
<dbReference type="PANTHER" id="PTHR33254">
    <property type="entry name" value="4-HYDROXY-4-METHYL-2-OXOGLUTARATE ALDOLASE 3-RELATED"/>
    <property type="match status" value="1"/>
</dbReference>
<evidence type="ECO:0000256" key="7">
    <source>
        <dbReference type="ARBA" id="ARBA00023239"/>
    </source>
</evidence>
<evidence type="ECO:0000256" key="8">
    <source>
        <dbReference type="ARBA" id="ARBA00061585"/>
    </source>
</evidence>
<dbReference type="CDD" id="cd16841">
    <property type="entry name" value="RraA_family"/>
    <property type="match status" value="1"/>
</dbReference>
<protein>
    <recommendedName>
        <fullName evidence="4">4-hydroxy-4-methyl-2-oxoglutarate aldolase</fullName>
        <ecNumber evidence="4">4.1.3.17</ecNumber>
    </recommendedName>
</protein>
<feature type="binding site" evidence="9">
    <location>
        <position position="116"/>
    </location>
    <ligand>
        <name>substrate</name>
    </ligand>
</feature>
<sequence>MTYAVRNIQRADGALIKQLAAAGTATVHEAQGRSGLLQPYMRPIQTGVAIGGSAVTVLAHPGDNWMLHVAIELCQPGDVMVVACSAPNTDGMFGELLATSMQARGVVGLVIDAGCRDVQALKDMRFPVWSKAISAKGTIKATPGSVNLPVVCGGAMVSAGDVVVADDDGIVIVPRRRAAAVAQACDARLQKEALNRKRLAAGELGLDIYGMRDKLREAGLVYVDSENDLP</sequence>
<keyword evidence="7" id="KW-0456">Lyase</keyword>
<dbReference type="GO" id="GO:0042537">
    <property type="term" value="P:benzene-containing compound metabolic process"/>
    <property type="evidence" value="ECO:0007669"/>
    <property type="project" value="UniProtKB-ARBA"/>
</dbReference>
<name>A0A1W6YKH6_9BORD</name>
<proteinExistence type="inferred from homology"/>
<dbReference type="InterPro" id="IPR036704">
    <property type="entry name" value="RraA/RraA-like_sf"/>
</dbReference>
<dbReference type="PANTHER" id="PTHR33254:SF16">
    <property type="entry name" value="BLR3842 PROTEIN"/>
    <property type="match status" value="1"/>
</dbReference>
<accession>A0A1W6YKH6</accession>
<evidence type="ECO:0000256" key="4">
    <source>
        <dbReference type="ARBA" id="ARBA00012213"/>
    </source>
</evidence>
<dbReference type="GO" id="GO:0072329">
    <property type="term" value="P:monocarboxylic acid catabolic process"/>
    <property type="evidence" value="ECO:0007669"/>
    <property type="project" value="UniProtKB-ARBA"/>
</dbReference>
<comment type="similarity">
    <text evidence="8">Belongs to the LigK/PcmE family.</text>
</comment>
<keyword evidence="5 9" id="KW-0479">Metal-binding</keyword>
<dbReference type="InterPro" id="IPR005493">
    <property type="entry name" value="RraA/RraA-like"/>
</dbReference>
<dbReference type="GO" id="GO:0047443">
    <property type="term" value="F:4-hydroxy-4-methyl-2-oxoglutarate aldolase activity"/>
    <property type="evidence" value="ECO:0007669"/>
    <property type="project" value="UniProtKB-EC"/>
</dbReference>
<evidence type="ECO:0000256" key="6">
    <source>
        <dbReference type="ARBA" id="ARBA00022842"/>
    </source>
</evidence>
<keyword evidence="11" id="KW-1185">Reference proteome</keyword>
<dbReference type="OrthoDB" id="8717144at2"/>
<evidence type="ECO:0000256" key="2">
    <source>
        <dbReference type="ARBA" id="ARBA00001946"/>
    </source>
</evidence>
<feature type="binding site" evidence="9">
    <location>
        <position position="117"/>
    </location>
    <ligand>
        <name>Mg(2+)</name>
        <dbReference type="ChEBI" id="CHEBI:18420"/>
    </ligand>
</feature>
<keyword evidence="6 9" id="KW-0460">Magnesium</keyword>
<comment type="subunit">
    <text evidence="3">Homohexamer.</text>
</comment>
<comment type="cofactor">
    <cofactor evidence="2 9">
        <name>Mg(2+)</name>
        <dbReference type="ChEBI" id="CHEBI:18420"/>
    </cofactor>
</comment>
<dbReference type="NCBIfam" id="TIGR02798">
    <property type="entry name" value="ligK_PcmE"/>
    <property type="match status" value="1"/>
</dbReference>
<dbReference type="Gene3D" id="3.50.30.40">
    <property type="entry name" value="Ribonuclease E inhibitor RraA/RraA-like"/>
    <property type="match status" value="1"/>
</dbReference>
<evidence type="ECO:0000313" key="11">
    <source>
        <dbReference type="Proteomes" id="UP000194151"/>
    </source>
</evidence>
<dbReference type="Proteomes" id="UP000194151">
    <property type="component" value="Chromosome"/>
</dbReference>
<dbReference type="NCBIfam" id="NF006731">
    <property type="entry name" value="PRK09262.1"/>
    <property type="match status" value="1"/>
</dbReference>
<evidence type="ECO:0000256" key="9">
    <source>
        <dbReference type="PIRSR" id="PIRSR605493-1"/>
    </source>
</evidence>
<dbReference type="FunFam" id="3.50.30.40:FF:000002">
    <property type="entry name" value="4-carboxy-4-hydroxy-2-oxoadipate aldolase/oxaloacetate decarboxylase"/>
    <property type="match status" value="1"/>
</dbReference>
<dbReference type="InterPro" id="IPR014165">
    <property type="entry name" value="LigK_PcmE"/>
</dbReference>
<dbReference type="GO" id="GO:0019336">
    <property type="term" value="P:phenol-containing compound catabolic process"/>
    <property type="evidence" value="ECO:0007669"/>
    <property type="project" value="UniProtKB-ARBA"/>
</dbReference>
<gene>
    <name evidence="10" type="ORF">CAL12_12415</name>
</gene>
<dbReference type="AlphaFoldDB" id="A0A1W6YKH6"/>
<comment type="catalytic activity">
    <reaction evidence="1">
        <text>4-hydroxy-4-methyl-2-oxoglutarate = 2 pyruvate</text>
        <dbReference type="Rhea" id="RHEA:22748"/>
        <dbReference type="ChEBI" id="CHEBI:15361"/>
        <dbReference type="ChEBI" id="CHEBI:58276"/>
        <dbReference type="EC" id="4.1.3.17"/>
    </reaction>
</comment>
<evidence type="ECO:0000256" key="5">
    <source>
        <dbReference type="ARBA" id="ARBA00022723"/>
    </source>
</evidence>
<evidence type="ECO:0000313" key="10">
    <source>
        <dbReference type="EMBL" id="ARP81531.1"/>
    </source>
</evidence>
<dbReference type="GO" id="GO:0046872">
    <property type="term" value="F:metal ion binding"/>
    <property type="evidence" value="ECO:0007669"/>
    <property type="project" value="UniProtKB-KW"/>
</dbReference>
<reference evidence="10 11" key="1">
    <citation type="submission" date="2017-05" db="EMBL/GenBank/DDBJ databases">
        <title>Complete and WGS of Bordetella genogroups.</title>
        <authorList>
            <person name="Spilker T."/>
            <person name="LiPuma J."/>
        </authorList>
    </citation>
    <scope>NUCLEOTIDE SEQUENCE [LARGE SCALE GENOMIC DNA]</scope>
    <source>
        <strain evidence="10 11">AU19157</strain>
    </source>
</reference>
<evidence type="ECO:0000256" key="1">
    <source>
        <dbReference type="ARBA" id="ARBA00001342"/>
    </source>
</evidence>
<dbReference type="EC" id="4.1.3.17" evidence="4"/>
<evidence type="ECO:0000256" key="3">
    <source>
        <dbReference type="ARBA" id="ARBA00011643"/>
    </source>
</evidence>
<organism evidence="10 11">
    <name type="scientific">Bordetella genomosp. 8</name>
    <dbReference type="NCBI Taxonomy" id="1416806"/>
    <lineage>
        <taxon>Bacteria</taxon>
        <taxon>Pseudomonadati</taxon>
        <taxon>Pseudomonadota</taxon>
        <taxon>Betaproteobacteria</taxon>
        <taxon>Burkholderiales</taxon>
        <taxon>Alcaligenaceae</taxon>
        <taxon>Bordetella</taxon>
    </lineage>
</organism>
<dbReference type="KEGG" id="bgv:CAL12_12415"/>